<evidence type="ECO:0000256" key="2">
    <source>
        <dbReference type="ARBA" id="ARBA00007613"/>
    </source>
</evidence>
<sequence length="423" mass="48817">MRVRLTKPALLWAVLAIFFGDNALAQGKLTLEECRAKAKANYIILNKQGLWEEHEAKTLEVLKAGQLPLLLAHAEAKYVSDVPRPDTDFPGFPKLPKDQYQFFLSANQLIYQGGYIKKMKANASLSTQVELDQLELDWYKYEQRVDVFFFNIFLLEEVSESMNLARISLNERLREAQAGVELGAVLPYQTDYLKAEMLKIDQEEIGVEKQRQTLLESLSIIMGEEISSVDRLLISEPKLAEIDNVTRPELRLIESKKTALLAQNDVLKSQRLPKVEAFGVTGYGQPGYNFFNPNFDFYYQVGAKVSWNVFDWNRTKNQMRINEVKAKMGDEDRDQFLRNLKVTVTKQENEIEEYRRQLAKDEEELILRENIRNGEASRFDNGVISGADYVKAVNEEKNTRVRMRKRRIQIIQAQYGLNTLLGQ</sequence>
<dbReference type="Pfam" id="PF02321">
    <property type="entry name" value="OEP"/>
    <property type="match status" value="1"/>
</dbReference>
<keyword evidence="3" id="KW-0813">Transport</keyword>
<proteinExistence type="inferred from homology"/>
<comment type="similarity">
    <text evidence="2">Belongs to the outer membrane factor (OMF) (TC 1.B.17) family.</text>
</comment>
<accession>A0AAU9DGW7</accession>
<keyword evidence="9" id="KW-0614">Plasmid</keyword>
<dbReference type="PANTHER" id="PTHR30026:SF20">
    <property type="entry name" value="OUTER MEMBRANE PROTEIN TOLC"/>
    <property type="match status" value="1"/>
</dbReference>
<keyword evidence="10" id="KW-1185">Reference proteome</keyword>
<dbReference type="EMBL" id="AP025316">
    <property type="protein sequence ID" value="BDD11805.1"/>
    <property type="molecule type" value="Genomic_DNA"/>
</dbReference>
<keyword evidence="6" id="KW-0472">Membrane</keyword>
<evidence type="ECO:0000313" key="10">
    <source>
        <dbReference type="Proteomes" id="UP001348817"/>
    </source>
</evidence>
<evidence type="ECO:0000256" key="3">
    <source>
        <dbReference type="ARBA" id="ARBA00022448"/>
    </source>
</evidence>
<reference evidence="9 10" key="1">
    <citation type="submission" date="2021-12" db="EMBL/GenBank/DDBJ databases">
        <title>Genome sequencing of bacteria with rrn-lacking chromosome and rrn-plasmid.</title>
        <authorList>
            <person name="Anda M."/>
            <person name="Iwasaki W."/>
        </authorList>
    </citation>
    <scope>NUCLEOTIDE SEQUENCE [LARGE SCALE GENOMIC DNA]</scope>
    <source>
        <strain evidence="9 10">DSM 100852</strain>
        <plasmid evidence="9 10">pFA2</plasmid>
    </source>
</reference>
<geneLocation type="plasmid" evidence="9 10">
    <name>pFA2</name>
</geneLocation>
<evidence type="ECO:0000256" key="6">
    <source>
        <dbReference type="ARBA" id="ARBA00023136"/>
    </source>
</evidence>
<dbReference type="GO" id="GO:0015562">
    <property type="term" value="F:efflux transmembrane transporter activity"/>
    <property type="evidence" value="ECO:0007669"/>
    <property type="project" value="InterPro"/>
</dbReference>
<dbReference type="GO" id="GO:1990281">
    <property type="term" value="C:efflux pump complex"/>
    <property type="evidence" value="ECO:0007669"/>
    <property type="project" value="TreeGrafter"/>
</dbReference>
<comment type="subcellular location">
    <subcellularLocation>
        <location evidence="1">Cell outer membrane</location>
    </subcellularLocation>
</comment>
<evidence type="ECO:0000256" key="1">
    <source>
        <dbReference type="ARBA" id="ARBA00004442"/>
    </source>
</evidence>
<feature type="coiled-coil region" evidence="8">
    <location>
        <begin position="337"/>
        <end position="364"/>
    </location>
</feature>
<dbReference type="SUPFAM" id="SSF56954">
    <property type="entry name" value="Outer membrane efflux proteins (OEP)"/>
    <property type="match status" value="1"/>
</dbReference>
<gene>
    <name evidence="9" type="ORF">FUAX_42370</name>
</gene>
<dbReference type="RefSeq" id="WP_338395204.1">
    <property type="nucleotide sequence ID" value="NZ_AP025316.1"/>
</dbReference>
<keyword evidence="7" id="KW-0998">Cell outer membrane</keyword>
<keyword evidence="8" id="KW-0175">Coiled coil</keyword>
<organism evidence="9 10">
    <name type="scientific">Fulvitalea axinellae</name>
    <dbReference type="NCBI Taxonomy" id="1182444"/>
    <lineage>
        <taxon>Bacteria</taxon>
        <taxon>Pseudomonadati</taxon>
        <taxon>Bacteroidota</taxon>
        <taxon>Cytophagia</taxon>
        <taxon>Cytophagales</taxon>
        <taxon>Persicobacteraceae</taxon>
        <taxon>Fulvitalea</taxon>
    </lineage>
</organism>
<evidence type="ECO:0000313" key="9">
    <source>
        <dbReference type="EMBL" id="BDD11805.1"/>
    </source>
</evidence>
<dbReference type="PANTHER" id="PTHR30026">
    <property type="entry name" value="OUTER MEMBRANE PROTEIN TOLC"/>
    <property type="match status" value="1"/>
</dbReference>
<dbReference type="InterPro" id="IPR003423">
    <property type="entry name" value="OMP_efflux"/>
</dbReference>
<dbReference type="InterPro" id="IPR051906">
    <property type="entry name" value="TolC-like"/>
</dbReference>
<evidence type="ECO:0000256" key="7">
    <source>
        <dbReference type="ARBA" id="ARBA00023237"/>
    </source>
</evidence>
<dbReference type="GO" id="GO:0015288">
    <property type="term" value="F:porin activity"/>
    <property type="evidence" value="ECO:0007669"/>
    <property type="project" value="TreeGrafter"/>
</dbReference>
<evidence type="ECO:0000256" key="5">
    <source>
        <dbReference type="ARBA" id="ARBA00022692"/>
    </source>
</evidence>
<keyword evidence="4" id="KW-1134">Transmembrane beta strand</keyword>
<evidence type="ECO:0000256" key="8">
    <source>
        <dbReference type="SAM" id="Coils"/>
    </source>
</evidence>
<dbReference type="Gene3D" id="1.20.1600.10">
    <property type="entry name" value="Outer membrane efflux proteins (OEP)"/>
    <property type="match status" value="1"/>
</dbReference>
<dbReference type="AlphaFoldDB" id="A0AAU9DGW7"/>
<protein>
    <submittedName>
        <fullName evidence="9">Transporter</fullName>
    </submittedName>
</protein>
<dbReference type="Proteomes" id="UP001348817">
    <property type="component" value="Plasmid pFA2"/>
</dbReference>
<evidence type="ECO:0000256" key="4">
    <source>
        <dbReference type="ARBA" id="ARBA00022452"/>
    </source>
</evidence>
<keyword evidence="5" id="KW-0812">Transmembrane</keyword>
<dbReference type="KEGG" id="fax:FUAX_42370"/>
<dbReference type="GO" id="GO:0009279">
    <property type="term" value="C:cell outer membrane"/>
    <property type="evidence" value="ECO:0007669"/>
    <property type="project" value="UniProtKB-SubCell"/>
</dbReference>
<name>A0AAU9DGW7_9BACT</name>